<dbReference type="SUPFAM" id="SSF51011">
    <property type="entry name" value="Glycosyl hydrolase domain"/>
    <property type="match status" value="1"/>
</dbReference>
<dbReference type="OrthoDB" id="1334205at2759"/>
<proteinExistence type="inferred from homology"/>
<dbReference type="Gene3D" id="3.20.20.80">
    <property type="entry name" value="Glycosidases"/>
    <property type="match status" value="1"/>
</dbReference>
<dbReference type="PANTHER" id="PTHR46959:SF2">
    <property type="entry name" value="SULFOQUINOVOSIDASE"/>
    <property type="match status" value="1"/>
</dbReference>
<evidence type="ECO:0000313" key="8">
    <source>
        <dbReference type="Proteomes" id="UP000663829"/>
    </source>
</evidence>
<organism evidence="6 8">
    <name type="scientific">Didymodactylos carnosus</name>
    <dbReference type="NCBI Taxonomy" id="1234261"/>
    <lineage>
        <taxon>Eukaryota</taxon>
        <taxon>Metazoa</taxon>
        <taxon>Spiralia</taxon>
        <taxon>Gnathifera</taxon>
        <taxon>Rotifera</taxon>
        <taxon>Eurotatoria</taxon>
        <taxon>Bdelloidea</taxon>
        <taxon>Philodinida</taxon>
        <taxon>Philodinidae</taxon>
        <taxon>Didymodactylos</taxon>
    </lineage>
</organism>
<name>A0A814X480_9BILA</name>
<dbReference type="AlphaFoldDB" id="A0A814X480"/>
<dbReference type="CDD" id="cd06594">
    <property type="entry name" value="GH31_glucosidase_YihQ"/>
    <property type="match status" value="1"/>
</dbReference>
<evidence type="ECO:0000313" key="7">
    <source>
        <dbReference type="EMBL" id="CAF3973325.1"/>
    </source>
</evidence>
<dbReference type="NCBIfam" id="NF007746">
    <property type="entry name" value="PRK10426.1"/>
    <property type="match status" value="1"/>
</dbReference>
<dbReference type="InterPro" id="IPR044112">
    <property type="entry name" value="YihQ_TIM-like"/>
</dbReference>
<comment type="similarity">
    <text evidence="1 2">Belongs to the glycosyl hydrolase 31 family.</text>
</comment>
<dbReference type="CDD" id="cd14752">
    <property type="entry name" value="GH31_N"/>
    <property type="match status" value="1"/>
</dbReference>
<dbReference type="GO" id="GO:0030246">
    <property type="term" value="F:carbohydrate binding"/>
    <property type="evidence" value="ECO:0007669"/>
    <property type="project" value="InterPro"/>
</dbReference>
<dbReference type="GO" id="GO:0005975">
    <property type="term" value="P:carbohydrate metabolic process"/>
    <property type="evidence" value="ECO:0007669"/>
    <property type="project" value="InterPro"/>
</dbReference>
<gene>
    <name evidence="6" type="ORF">GPM918_LOCUS24124</name>
    <name evidence="7" type="ORF">SRO942_LOCUS24123</name>
</gene>
<dbReference type="Gene3D" id="2.60.40.1760">
    <property type="entry name" value="glycosyl hydrolase (family 31)"/>
    <property type="match status" value="1"/>
</dbReference>
<feature type="region of interest" description="Disordered" evidence="3">
    <location>
        <begin position="63"/>
        <end position="89"/>
    </location>
</feature>
<feature type="domain" description="Glycoside hydrolase family 31 TIM barrel" evidence="4">
    <location>
        <begin position="376"/>
        <end position="691"/>
    </location>
</feature>
<evidence type="ECO:0000256" key="1">
    <source>
        <dbReference type="ARBA" id="ARBA00007806"/>
    </source>
</evidence>
<dbReference type="InterPro" id="IPR048395">
    <property type="entry name" value="Glyco_hydro_31_C"/>
</dbReference>
<dbReference type="InterPro" id="IPR000322">
    <property type="entry name" value="Glyco_hydro_31_TIM"/>
</dbReference>
<protein>
    <recommendedName>
        <fullName evidence="9">Alpha-glucosidase</fullName>
    </recommendedName>
</protein>
<dbReference type="InterPro" id="IPR011013">
    <property type="entry name" value="Gal_mutarotase_sf_dom"/>
</dbReference>
<evidence type="ECO:0000259" key="5">
    <source>
        <dbReference type="Pfam" id="PF21365"/>
    </source>
</evidence>
<evidence type="ECO:0008006" key="9">
    <source>
        <dbReference type="Google" id="ProtNLM"/>
    </source>
</evidence>
<dbReference type="GO" id="GO:0090599">
    <property type="term" value="F:alpha-glucosidase activity"/>
    <property type="evidence" value="ECO:0007669"/>
    <property type="project" value="UniProtKB-ARBA"/>
</dbReference>
<evidence type="ECO:0000256" key="2">
    <source>
        <dbReference type="RuleBase" id="RU361185"/>
    </source>
</evidence>
<sequence length="797" mass="92065">MLSLSLLLDQVIDHIDQLLGNKGWPLFITPCTIPEFQNKLVILYESEDAVICDEKLVTFKATADSTSSSDDEDDAPSLQTTKDQTGKLETTTSKVSIFDERLDHSFLSSPQPLLKSTKAEMNFIYEENGSFKLLWMGEPLFSHSLHEPFIYTGSSTTDYSMRLGHFVINQNIHNKTSLLVQKIQENGKHSYNIQMQSGLRLTFTLDKNHVDIDINQNSYIQSIIEDEDIVKEIWFRIKALPFNKESIYGCGQQYKYSNLRGKTIPIWVSEQYHERLDNGAGSSLLPKTTTYHPEPSFISPQRGYVFVAYGSAYARFDFQNEHYHELHFTNTPYRLRFFLKSADSDYLSFLKRLAPHPLPTLPDWVHSGIILSIQGGTETVEQKMKEMVEAGTAVAGIWVQDWCGKRITSFGKRVFWNWQYSDILYHNLPEKIQEWKRLYNSSFLAYINPYIATDGPLYKEASEKNFLVRKIETNEIYQIDFGEFFGAIIDLTFPLAFEWYKNVIRKNLIDIGVSGWMADFGEYLPVDVRVHTNISGELIHNLWPVLWAKCNFEAIRDAGKTEEVVFFMRAGYLGIQKYCPLFWSGDQSVDFASDDGFPAAIRSMLNLGVSGGCLYTHSDIGGYFGFDRGDESKLIRSKELLFRWSEMGAFNAFLRTHEGNRPDLNVQFDHDNETKAFMARTSRIYAYLKPYVKRTLQEGIPSLTPMWIHFNDLEQALSDKYELQYMFGTDLLVAPVVRPNVRKWTVYIPSNEDWLHLWSNEKYNKGEWEIDAPLGKVPVFYRATSQWSNLFKQLSNM</sequence>
<evidence type="ECO:0000256" key="3">
    <source>
        <dbReference type="SAM" id="MobiDB-lite"/>
    </source>
</evidence>
<evidence type="ECO:0000313" key="6">
    <source>
        <dbReference type="EMBL" id="CAF1209223.1"/>
    </source>
</evidence>
<accession>A0A814X480</accession>
<dbReference type="SUPFAM" id="SSF74650">
    <property type="entry name" value="Galactose mutarotase-like"/>
    <property type="match status" value="1"/>
</dbReference>
<dbReference type="EMBL" id="CAJNOQ010008877">
    <property type="protein sequence ID" value="CAF1209223.1"/>
    <property type="molecule type" value="Genomic_DNA"/>
</dbReference>
<dbReference type="Proteomes" id="UP000681722">
    <property type="component" value="Unassembled WGS sequence"/>
</dbReference>
<keyword evidence="2" id="KW-0326">Glycosidase</keyword>
<dbReference type="InterPro" id="IPR017853">
    <property type="entry name" value="GH"/>
</dbReference>
<keyword evidence="8" id="KW-1185">Reference proteome</keyword>
<dbReference type="Pfam" id="PF01055">
    <property type="entry name" value="Glyco_hydro_31_2nd"/>
    <property type="match status" value="1"/>
</dbReference>
<comment type="caution">
    <text evidence="6">The sequence shown here is derived from an EMBL/GenBank/DDBJ whole genome shotgun (WGS) entry which is preliminary data.</text>
</comment>
<dbReference type="InterPro" id="IPR013780">
    <property type="entry name" value="Glyco_hydro_b"/>
</dbReference>
<evidence type="ECO:0000259" key="4">
    <source>
        <dbReference type="Pfam" id="PF01055"/>
    </source>
</evidence>
<dbReference type="EMBL" id="CAJOBC010008878">
    <property type="protein sequence ID" value="CAF3973325.1"/>
    <property type="molecule type" value="Genomic_DNA"/>
</dbReference>
<dbReference type="PANTHER" id="PTHR46959">
    <property type="entry name" value="SULFOQUINOVOSIDASE"/>
    <property type="match status" value="1"/>
</dbReference>
<dbReference type="Gene3D" id="2.60.40.1180">
    <property type="entry name" value="Golgi alpha-mannosidase II"/>
    <property type="match status" value="1"/>
</dbReference>
<dbReference type="Proteomes" id="UP000663829">
    <property type="component" value="Unassembled WGS sequence"/>
</dbReference>
<dbReference type="InterPro" id="IPR052990">
    <property type="entry name" value="Sulfoquinovosidase_GH31"/>
</dbReference>
<dbReference type="SUPFAM" id="SSF51445">
    <property type="entry name" value="(Trans)glycosidases"/>
    <property type="match status" value="1"/>
</dbReference>
<keyword evidence="2" id="KW-0378">Hydrolase</keyword>
<feature type="compositionally biased region" description="Polar residues" evidence="3">
    <location>
        <begin position="78"/>
        <end position="89"/>
    </location>
</feature>
<feature type="domain" description="Glycosyl hydrolase family 31 C-terminal" evidence="5">
    <location>
        <begin position="699"/>
        <end position="783"/>
    </location>
</feature>
<reference evidence="6" key="1">
    <citation type="submission" date="2021-02" db="EMBL/GenBank/DDBJ databases">
        <authorList>
            <person name="Nowell W R."/>
        </authorList>
    </citation>
    <scope>NUCLEOTIDE SEQUENCE</scope>
</reference>
<dbReference type="Pfam" id="PF21365">
    <property type="entry name" value="Glyco_hydro_31_3rd"/>
    <property type="match status" value="1"/>
</dbReference>